<reference evidence="2" key="1">
    <citation type="submission" date="2022-06" db="EMBL/GenBank/DDBJ databases">
        <title>Rothia sp. isolated from sandalwood seedling.</title>
        <authorList>
            <person name="Tuikhar N."/>
            <person name="Kirdat K."/>
            <person name="Thorat V."/>
            <person name="Swetha P."/>
            <person name="Padma S."/>
            <person name="Sundararaj R."/>
            <person name="Yadav A."/>
        </authorList>
    </citation>
    <scope>NUCLEOTIDE SEQUENCE</scope>
    <source>
        <strain evidence="2">AR01</strain>
    </source>
</reference>
<comment type="caution">
    <text evidence="2">The sequence shown here is derived from an EMBL/GenBank/DDBJ whole genome shotgun (WGS) entry which is preliminary data.</text>
</comment>
<dbReference type="Proteomes" id="UP001139502">
    <property type="component" value="Unassembled WGS sequence"/>
</dbReference>
<dbReference type="PANTHER" id="PTHR38011">
    <property type="entry name" value="DIHYDROFOLATE REDUCTASE FAMILY PROTEIN (AFU_ORTHOLOGUE AFUA_8G06820)"/>
    <property type="match status" value="1"/>
</dbReference>
<name>A0A9X2KKU2_9MICC</name>
<evidence type="ECO:0000313" key="2">
    <source>
        <dbReference type="EMBL" id="MCP3425411.1"/>
    </source>
</evidence>
<protein>
    <submittedName>
        <fullName evidence="2">Dihydrofolate reductase family protein</fullName>
    </submittedName>
</protein>
<dbReference type="SUPFAM" id="SSF53597">
    <property type="entry name" value="Dihydrofolate reductase-like"/>
    <property type="match status" value="1"/>
</dbReference>
<sequence>MRIVITQNMTLDGRIEMLTGWFDPSRKDEDLAEEIREQSAREAVLLLGRQTFTDFRSYWPLQTDDPTGVAEHLNRIDKRVISRTLGDPEWENTTVLAEDPLEVVRGLREEPGDDVVVTGSITLAHALIEADLVDEYRIFTYPVWQGRGRGFFPDDYEVPPLGLLRATSFLAGVTYAAYEPERRP</sequence>
<organism evidence="2 3">
    <name type="scientific">Rothia santali</name>
    <dbReference type="NCBI Taxonomy" id="2949643"/>
    <lineage>
        <taxon>Bacteria</taxon>
        <taxon>Bacillati</taxon>
        <taxon>Actinomycetota</taxon>
        <taxon>Actinomycetes</taxon>
        <taxon>Micrococcales</taxon>
        <taxon>Micrococcaceae</taxon>
        <taxon>Rothia</taxon>
    </lineage>
</organism>
<dbReference type="InterPro" id="IPR024072">
    <property type="entry name" value="DHFR-like_dom_sf"/>
</dbReference>
<dbReference type="InterPro" id="IPR050765">
    <property type="entry name" value="Riboflavin_Biosynth_HTPR"/>
</dbReference>
<dbReference type="Pfam" id="PF01872">
    <property type="entry name" value="RibD_C"/>
    <property type="match status" value="1"/>
</dbReference>
<keyword evidence="3" id="KW-1185">Reference proteome</keyword>
<dbReference type="PANTHER" id="PTHR38011:SF11">
    <property type="entry name" value="2,5-DIAMINO-6-RIBOSYLAMINO-4(3H)-PYRIMIDINONE 5'-PHOSPHATE REDUCTASE"/>
    <property type="match status" value="1"/>
</dbReference>
<dbReference type="InterPro" id="IPR002734">
    <property type="entry name" value="RibDG_C"/>
</dbReference>
<dbReference type="AlphaFoldDB" id="A0A9X2KKU2"/>
<dbReference type="GO" id="GO:0009231">
    <property type="term" value="P:riboflavin biosynthetic process"/>
    <property type="evidence" value="ECO:0007669"/>
    <property type="project" value="InterPro"/>
</dbReference>
<dbReference type="EMBL" id="JANAFB010000008">
    <property type="protein sequence ID" value="MCP3425411.1"/>
    <property type="molecule type" value="Genomic_DNA"/>
</dbReference>
<dbReference type="RefSeq" id="WP_254165602.1">
    <property type="nucleotide sequence ID" value="NZ_JANAFB010000008.1"/>
</dbReference>
<feature type="domain" description="Bacterial bifunctional deaminase-reductase C-terminal" evidence="1">
    <location>
        <begin position="3"/>
        <end position="155"/>
    </location>
</feature>
<accession>A0A9X2KKU2</accession>
<evidence type="ECO:0000259" key="1">
    <source>
        <dbReference type="Pfam" id="PF01872"/>
    </source>
</evidence>
<dbReference type="GO" id="GO:0008703">
    <property type="term" value="F:5-amino-6-(5-phosphoribosylamino)uracil reductase activity"/>
    <property type="evidence" value="ECO:0007669"/>
    <property type="project" value="InterPro"/>
</dbReference>
<gene>
    <name evidence="2" type="ORF">NBM05_05100</name>
</gene>
<evidence type="ECO:0000313" key="3">
    <source>
        <dbReference type="Proteomes" id="UP001139502"/>
    </source>
</evidence>
<dbReference type="Gene3D" id="3.40.430.10">
    <property type="entry name" value="Dihydrofolate Reductase, subunit A"/>
    <property type="match status" value="1"/>
</dbReference>
<proteinExistence type="predicted"/>